<reference evidence="1 2" key="1">
    <citation type="submission" date="2016-05" db="EMBL/GenBank/DDBJ databases">
        <title>Genomic Taxonomy of the Vibrionaceae.</title>
        <authorList>
            <person name="Gomez-Gil B."/>
            <person name="Enciso-Ibarra J."/>
        </authorList>
    </citation>
    <scope>NUCLEOTIDE SEQUENCE [LARGE SCALE GENOMIC DNA]</scope>
    <source>
        <strain evidence="1 2">CAIM 1920</strain>
    </source>
</reference>
<dbReference type="Proteomes" id="UP000094936">
    <property type="component" value="Unassembled WGS sequence"/>
</dbReference>
<dbReference type="AlphaFoldDB" id="A0A1C3ECN0"/>
<keyword evidence="2" id="KW-1185">Reference proteome</keyword>
<name>A0A1C3ECN0_9GAMM</name>
<protein>
    <submittedName>
        <fullName evidence="1">Uncharacterized protein</fullName>
    </submittedName>
</protein>
<accession>A0A1C3ECN0</accession>
<evidence type="ECO:0000313" key="1">
    <source>
        <dbReference type="EMBL" id="ODA30944.1"/>
    </source>
</evidence>
<comment type="caution">
    <text evidence="1">The sequence shown here is derived from an EMBL/GenBank/DDBJ whole genome shotgun (WGS) entry which is preliminary data.</text>
</comment>
<evidence type="ECO:0000313" key="2">
    <source>
        <dbReference type="Proteomes" id="UP000094936"/>
    </source>
</evidence>
<sequence>MENRTRYHLFLPLLFALSGCQSSPQVRLPAIAIPLDINSSEKSDFPCYSLALQLSEISSPQPLKTAQWTKRYFYSQEDTVALFESIPPGTYRIESVRCNSKPGRMFSGRVKSVEKRVSGTVQTSTDTLTVSRVLIRSSVFYHQHTMRFTLTMSENDQASVDDLFRSLKAKYFLSPMKVSR</sequence>
<gene>
    <name evidence="1" type="ORF">A8L45_18585</name>
</gene>
<dbReference type="PROSITE" id="PS51257">
    <property type="entry name" value="PROKAR_LIPOPROTEIN"/>
    <property type="match status" value="1"/>
</dbReference>
<dbReference type="EMBL" id="LYBM01000043">
    <property type="protein sequence ID" value="ODA30944.1"/>
    <property type="molecule type" value="Genomic_DNA"/>
</dbReference>
<proteinExistence type="predicted"/>
<organism evidence="1 2">
    <name type="scientific">Veronia pacifica</name>
    <dbReference type="NCBI Taxonomy" id="1080227"/>
    <lineage>
        <taxon>Bacteria</taxon>
        <taxon>Pseudomonadati</taxon>
        <taxon>Pseudomonadota</taxon>
        <taxon>Gammaproteobacteria</taxon>
        <taxon>Vibrionales</taxon>
        <taxon>Vibrionaceae</taxon>
        <taxon>Veronia</taxon>
    </lineage>
</organism>